<dbReference type="InterPro" id="IPR018247">
    <property type="entry name" value="EF_Hand_1_Ca_BS"/>
</dbReference>
<dbReference type="OrthoDB" id="6101901at2759"/>
<reference evidence="2" key="1">
    <citation type="submission" date="2016-07" db="EMBL/GenBank/DDBJ databases">
        <authorList>
            <person name="Bretaudeau A."/>
        </authorList>
    </citation>
    <scope>NUCLEOTIDE SEQUENCE</scope>
    <source>
        <strain evidence="2">Rice</strain>
        <tissue evidence="2">Whole body</tissue>
    </source>
</reference>
<gene>
    <name evidence="2" type="ORF">SFRICE_003111</name>
</gene>
<proteinExistence type="predicted"/>
<dbReference type="EMBL" id="ODYU01012302">
    <property type="protein sequence ID" value="SOQ58539.1"/>
    <property type="molecule type" value="Genomic_DNA"/>
</dbReference>
<protein>
    <submittedName>
        <fullName evidence="2">SFRICE_003111</fullName>
    </submittedName>
</protein>
<sequence>MGFLHILSEDIYDCLVGRVVVSATTSKFSVLARSLEMCPVYGNRLIRDYMKLITQMVKSGCTLYSGISFPMNISMHLAVAVAAAACLCVCAAAPENRLARTKQQRPTRGFKNVEMMTARGFGKRDRPHTRAERDVEHQAPTTRSHRGTPTFKSPTVGIARDFGKRAPELDTEDQDSYDSHARRKFNPKSNLMVAYDFGKRSGNDDVTDEEEEIRVTRGTFRPNSNVLIARGYGKRAPLPKNDRAVYGLDNFWEMLEATPEREGQENDEKTLESIPLDWFVNEMLNNPDFARSVVRKFIDLNQDGMLSSEELLRNVV</sequence>
<evidence type="ECO:0000256" key="1">
    <source>
        <dbReference type="SAM" id="MobiDB-lite"/>
    </source>
</evidence>
<name>A0A2H1WZM2_SPOFR</name>
<accession>A0A2H1WZM2</accession>
<feature type="compositionally biased region" description="Basic and acidic residues" evidence="1">
    <location>
        <begin position="122"/>
        <end position="137"/>
    </location>
</feature>
<organism evidence="2">
    <name type="scientific">Spodoptera frugiperda</name>
    <name type="common">Fall armyworm</name>
    <dbReference type="NCBI Taxonomy" id="7108"/>
    <lineage>
        <taxon>Eukaryota</taxon>
        <taxon>Metazoa</taxon>
        <taxon>Ecdysozoa</taxon>
        <taxon>Arthropoda</taxon>
        <taxon>Hexapoda</taxon>
        <taxon>Insecta</taxon>
        <taxon>Pterygota</taxon>
        <taxon>Neoptera</taxon>
        <taxon>Endopterygota</taxon>
        <taxon>Lepidoptera</taxon>
        <taxon>Glossata</taxon>
        <taxon>Ditrysia</taxon>
        <taxon>Noctuoidea</taxon>
        <taxon>Noctuidae</taxon>
        <taxon>Amphipyrinae</taxon>
        <taxon>Spodoptera</taxon>
    </lineage>
</organism>
<feature type="region of interest" description="Disordered" evidence="1">
    <location>
        <begin position="121"/>
        <end position="182"/>
    </location>
</feature>
<evidence type="ECO:0000313" key="2">
    <source>
        <dbReference type="EMBL" id="SOQ58539.1"/>
    </source>
</evidence>
<dbReference type="AlphaFoldDB" id="A0A2H1WZM2"/>
<dbReference type="PROSITE" id="PS00018">
    <property type="entry name" value="EF_HAND_1"/>
    <property type="match status" value="1"/>
</dbReference>